<dbReference type="PROSITE" id="PS51257">
    <property type="entry name" value="PROKAR_LIPOPROTEIN"/>
    <property type="match status" value="1"/>
</dbReference>
<sequence>MKKHWILIPTVSACLLPLSSIGCQDNKSAMRNAATESVKTSQESQHYFVDHFVLAALKIKEIYRPFIAQYYLFYKEYNNLASSLYELAKEQSIKTFSQNLMDYFAANFDLKNININTFSMNLIKLNWIIKNLLISLSNLNFYLENNPFNNSNKYDDINKGKEQVKSDYKKYLYDENFSITIFESEEIPIINLTKVLNNLLKEIQKQIKNEFLNKFLNDYELAKNNIYDNNNHINLDNNFYTVYDVLLKNVDIDYGLDNILINFIK</sequence>
<comment type="caution">
    <text evidence="1">The sequence shown here is derived from an EMBL/GenBank/DDBJ whole genome shotgun (WGS) entry which is preliminary data.</text>
</comment>
<dbReference type="EMBL" id="VHHP01000003">
    <property type="protein sequence ID" value="TPR54113.1"/>
    <property type="molecule type" value="Genomic_DNA"/>
</dbReference>
<accession>A0ABY2Z0S3</accession>
<dbReference type="RefSeq" id="WP_140914802.1">
    <property type="nucleotide sequence ID" value="NZ_VHHP01000003.1"/>
</dbReference>
<proteinExistence type="predicted"/>
<dbReference type="Proteomes" id="UP000316851">
    <property type="component" value="Unassembled WGS sequence"/>
</dbReference>
<evidence type="ECO:0000313" key="2">
    <source>
        <dbReference type="Proteomes" id="UP000316851"/>
    </source>
</evidence>
<protein>
    <recommendedName>
        <fullName evidence="3">Lipoprotein</fullName>
    </recommendedName>
</protein>
<keyword evidence="2" id="KW-1185">Reference proteome</keyword>
<evidence type="ECO:0008006" key="3">
    <source>
        <dbReference type="Google" id="ProtNLM"/>
    </source>
</evidence>
<gene>
    <name evidence="1" type="ORF">FJR74_01585</name>
</gene>
<reference evidence="1" key="1">
    <citation type="submission" date="2019-06" db="EMBL/GenBank/DDBJ databases">
        <title>Mycoplasma neophronis type strain whole genome sequence.</title>
        <authorList>
            <person name="Spergser J."/>
        </authorList>
    </citation>
    <scope>NUCLEOTIDE SEQUENCE [LARGE SCALE GENOMIC DNA]</scope>
    <source>
        <strain evidence="1">DSM 24097</strain>
    </source>
</reference>
<organism evidence="1 2">
    <name type="scientific">Metamycoplasma neophronis</name>
    <dbReference type="NCBI Taxonomy" id="872983"/>
    <lineage>
        <taxon>Bacteria</taxon>
        <taxon>Bacillati</taxon>
        <taxon>Mycoplasmatota</taxon>
        <taxon>Mycoplasmoidales</taxon>
        <taxon>Metamycoplasmataceae</taxon>
        <taxon>Metamycoplasma</taxon>
    </lineage>
</organism>
<evidence type="ECO:0000313" key="1">
    <source>
        <dbReference type="EMBL" id="TPR54113.1"/>
    </source>
</evidence>
<name>A0ABY2Z0S3_9BACT</name>